<dbReference type="EMBL" id="JAUSZT010000003">
    <property type="protein sequence ID" value="MDQ0996865.1"/>
    <property type="molecule type" value="Genomic_DNA"/>
</dbReference>
<evidence type="ECO:0008006" key="3">
    <source>
        <dbReference type="Google" id="ProtNLM"/>
    </source>
</evidence>
<dbReference type="RefSeq" id="WP_307280126.1">
    <property type="nucleotide sequence ID" value="NZ_JAUSZT010000003.1"/>
</dbReference>
<keyword evidence="2" id="KW-1185">Reference proteome</keyword>
<name>A0ABU0SAC1_9HYPH</name>
<dbReference type="Proteomes" id="UP001237780">
    <property type="component" value="Unassembled WGS sequence"/>
</dbReference>
<protein>
    <recommendedName>
        <fullName evidence="3">Porin</fullName>
    </recommendedName>
</protein>
<organism evidence="1 2">
    <name type="scientific">Phyllobacterium ifriqiyense</name>
    <dbReference type="NCBI Taxonomy" id="314238"/>
    <lineage>
        <taxon>Bacteria</taxon>
        <taxon>Pseudomonadati</taxon>
        <taxon>Pseudomonadota</taxon>
        <taxon>Alphaproteobacteria</taxon>
        <taxon>Hyphomicrobiales</taxon>
        <taxon>Phyllobacteriaceae</taxon>
        <taxon>Phyllobacterium</taxon>
    </lineage>
</organism>
<evidence type="ECO:0000313" key="1">
    <source>
        <dbReference type="EMBL" id="MDQ0996865.1"/>
    </source>
</evidence>
<evidence type="ECO:0000313" key="2">
    <source>
        <dbReference type="Proteomes" id="UP001237780"/>
    </source>
</evidence>
<sequence>MVNRFWTEPGILRLSRPGIEVTTANNAGLLFNGDNGSPAKFIKGSIAGSRGGGGTSTHTALFGKTYSVKPFVMTNVIGGSGSSNPGLAYPIKGFGDSYTTWTDFTFSWSWFKVDVQNDRVNFSMISAQSAYSYTINYLIFDYRIGF</sequence>
<reference evidence="1 2" key="1">
    <citation type="submission" date="2023-07" db="EMBL/GenBank/DDBJ databases">
        <title>Comparative genomics of wheat-associated soil bacteria to identify genetic determinants of phenazine resistance.</title>
        <authorList>
            <person name="Mouncey N."/>
        </authorList>
    </citation>
    <scope>NUCLEOTIDE SEQUENCE [LARGE SCALE GENOMIC DNA]</scope>
    <source>
        <strain evidence="1 2">W4I11</strain>
    </source>
</reference>
<gene>
    <name evidence="1" type="ORF">QFZ34_002047</name>
</gene>
<proteinExistence type="predicted"/>
<accession>A0ABU0SAC1</accession>
<comment type="caution">
    <text evidence="1">The sequence shown here is derived from an EMBL/GenBank/DDBJ whole genome shotgun (WGS) entry which is preliminary data.</text>
</comment>